<gene>
    <name evidence="2" type="ORF">F7P68_0010195</name>
    <name evidence="1" type="ORF">SN16_08820</name>
</gene>
<dbReference type="SUPFAM" id="SSF56784">
    <property type="entry name" value="HAD-like"/>
    <property type="match status" value="1"/>
</dbReference>
<dbReference type="InterPro" id="IPR036412">
    <property type="entry name" value="HAD-like_sf"/>
</dbReference>
<evidence type="ECO:0000313" key="4">
    <source>
        <dbReference type="Proteomes" id="UP000527860"/>
    </source>
</evidence>
<dbReference type="Gene3D" id="3.40.50.1000">
    <property type="entry name" value="HAD superfamily/HAD-like"/>
    <property type="match status" value="1"/>
</dbReference>
<reference evidence="4" key="2">
    <citation type="submission" date="2020-04" db="EMBL/GenBank/DDBJ databases">
        <title>Genome analysis and biological profiling of marine Cellulosimicrobium funkei MOSEL-ME6.</title>
        <authorList>
            <person name="Tanveer F."/>
            <person name="Xie Y."/>
            <person name="Shinwari Z.K."/>
        </authorList>
    </citation>
    <scope>NUCLEOTIDE SEQUENCE [LARGE SCALE GENOMIC DNA]</scope>
    <source>
        <strain evidence="4">MOSEL-ME25</strain>
    </source>
</reference>
<reference evidence="1 3" key="1">
    <citation type="submission" date="2015-01" db="EMBL/GenBank/DDBJ databases">
        <title>Genome sequences of high lactate-tolerant strain Salinicoccus roseus W12 with industrial interest.</title>
        <authorList>
            <person name="Wang H."/>
            <person name="Yu B."/>
        </authorList>
    </citation>
    <scope>NUCLEOTIDE SEQUENCE [LARGE SCALE GENOMIC DNA]</scope>
    <source>
        <strain evidence="1 3">W12</strain>
    </source>
</reference>
<reference evidence="2" key="3">
    <citation type="submission" date="2020-04" db="EMBL/GenBank/DDBJ databases">
        <authorList>
            <person name="Tanveer F."/>
            <person name="Xie Y."/>
            <person name="Shinwari Z.K."/>
        </authorList>
    </citation>
    <scope>NUCLEOTIDE SEQUENCE</scope>
    <source>
        <strain evidence="2">MOSEL-ME25</strain>
    </source>
</reference>
<dbReference type="Pfam" id="PF13419">
    <property type="entry name" value="HAD_2"/>
    <property type="match status" value="1"/>
</dbReference>
<dbReference type="GO" id="GO:0008967">
    <property type="term" value="F:phosphoglycolate phosphatase activity"/>
    <property type="evidence" value="ECO:0007669"/>
    <property type="project" value="TreeGrafter"/>
</dbReference>
<dbReference type="PANTHER" id="PTHR43434:SF1">
    <property type="entry name" value="PHOSPHOGLYCOLATE PHOSPHATASE"/>
    <property type="match status" value="1"/>
</dbReference>
<dbReference type="EMBL" id="JABEVU030000001">
    <property type="protein sequence ID" value="MDB0580905.1"/>
    <property type="molecule type" value="Genomic_DNA"/>
</dbReference>
<dbReference type="SFLD" id="SFLDG01129">
    <property type="entry name" value="C1.5:_HAD__Beta-PGM__Phosphata"/>
    <property type="match status" value="1"/>
</dbReference>
<accession>A0A0C2E4X9</accession>
<dbReference type="RefSeq" id="WP_040106268.1">
    <property type="nucleotide sequence ID" value="NZ_JABEVU030000001.1"/>
</dbReference>
<evidence type="ECO:0000313" key="1">
    <source>
        <dbReference type="EMBL" id="KIH70362.1"/>
    </source>
</evidence>
<keyword evidence="4" id="KW-1185">Reference proteome</keyword>
<dbReference type="SFLD" id="SFLDS00003">
    <property type="entry name" value="Haloacid_Dehalogenase"/>
    <property type="match status" value="1"/>
</dbReference>
<evidence type="ECO:0000313" key="2">
    <source>
        <dbReference type="EMBL" id="MDB0580905.1"/>
    </source>
</evidence>
<dbReference type="OrthoDB" id="9792518at2"/>
<dbReference type="InterPro" id="IPR050155">
    <property type="entry name" value="HAD-like_hydrolase_sf"/>
</dbReference>
<dbReference type="GeneID" id="77845657"/>
<sequence>MTRVILFDKDGTLMDYQKVWTPYAKRSIEAFAREFDRHDIKDELAHRLGLIDGEIAPNSILASGTGETIQNYFERYQKGGGEWMKAFYEKNLDSLRDSMELIEGAGDVLHHLAGEGYKNVIVTSDSRLSTEYFVRKFSLEDVVHDVVAGDDSEFHKPDIRILNPLFHRYDYALREMVMIGDNRADTMLGYEQGLRTIGVLSGTSRREDMEGADIILDSVTEIIRDGRFIMAEGGRSDA</sequence>
<dbReference type="EMBL" id="JXII01000007">
    <property type="protein sequence ID" value="KIH70362.1"/>
    <property type="molecule type" value="Genomic_DNA"/>
</dbReference>
<dbReference type="GO" id="GO:0006281">
    <property type="term" value="P:DNA repair"/>
    <property type="evidence" value="ECO:0007669"/>
    <property type="project" value="TreeGrafter"/>
</dbReference>
<reference evidence="2 4" key="4">
    <citation type="submission" date="2022-12" db="EMBL/GenBank/DDBJ databases">
        <title>Genome analysis and biological profiling of marine Salinicoccus roseus MOSEL-ME25.</title>
        <authorList>
            <person name="Mirza F.T."/>
            <person name="Xie Y."/>
            <person name="Shinwari Z.K."/>
        </authorList>
    </citation>
    <scope>NUCLEOTIDE SEQUENCE [LARGE SCALE GENOMIC DNA]</scope>
    <source>
        <strain evidence="2 4">MOSEL-ME25</strain>
    </source>
</reference>
<keyword evidence="2" id="KW-0378">Hydrolase</keyword>
<dbReference type="InterPro" id="IPR041492">
    <property type="entry name" value="HAD_2"/>
</dbReference>
<dbReference type="AlphaFoldDB" id="A0A0C2E4X9"/>
<dbReference type="InterPro" id="IPR023214">
    <property type="entry name" value="HAD_sf"/>
</dbReference>
<proteinExistence type="predicted"/>
<dbReference type="STRING" id="45670.SN16_08820"/>
<dbReference type="Proteomes" id="UP000527860">
    <property type="component" value="Unassembled WGS sequence"/>
</dbReference>
<dbReference type="Proteomes" id="UP000031546">
    <property type="component" value="Unassembled WGS sequence"/>
</dbReference>
<dbReference type="InterPro" id="IPR023198">
    <property type="entry name" value="PGP-like_dom2"/>
</dbReference>
<comment type="caution">
    <text evidence="1">The sequence shown here is derived from an EMBL/GenBank/DDBJ whole genome shotgun (WGS) entry which is preliminary data.</text>
</comment>
<organism evidence="1 3">
    <name type="scientific">Salinicoccus roseus</name>
    <dbReference type="NCBI Taxonomy" id="45670"/>
    <lineage>
        <taxon>Bacteria</taxon>
        <taxon>Bacillati</taxon>
        <taxon>Bacillota</taxon>
        <taxon>Bacilli</taxon>
        <taxon>Bacillales</taxon>
        <taxon>Staphylococcaceae</taxon>
        <taxon>Salinicoccus</taxon>
    </lineage>
</organism>
<dbReference type="GO" id="GO:0005829">
    <property type="term" value="C:cytosol"/>
    <property type="evidence" value="ECO:0007669"/>
    <property type="project" value="TreeGrafter"/>
</dbReference>
<name>A0A0C2E4X9_9STAP</name>
<dbReference type="PANTHER" id="PTHR43434">
    <property type="entry name" value="PHOSPHOGLYCOLATE PHOSPHATASE"/>
    <property type="match status" value="1"/>
</dbReference>
<dbReference type="Gene3D" id="1.10.150.240">
    <property type="entry name" value="Putative phosphatase, domain 2"/>
    <property type="match status" value="1"/>
</dbReference>
<protein>
    <submittedName>
        <fullName evidence="2">HAD family hydrolase</fullName>
    </submittedName>
</protein>
<evidence type="ECO:0000313" key="3">
    <source>
        <dbReference type="Proteomes" id="UP000031546"/>
    </source>
</evidence>